<evidence type="ECO:0000256" key="1">
    <source>
        <dbReference type="SAM" id="Phobius"/>
    </source>
</evidence>
<name>A0ABQ3WWA1_9ACTN</name>
<evidence type="ECO:0008006" key="3">
    <source>
        <dbReference type="Google" id="ProtNLM"/>
    </source>
</evidence>
<dbReference type="EMBL" id="BOMF01000152">
    <property type="protein sequence ID" value="GID50586.1"/>
    <property type="molecule type" value="Genomic_DNA"/>
</dbReference>
<keyword evidence="1" id="KW-0472">Membrane</keyword>
<sequence>MAGELFIDVAGMNSVYNQLQRGVDAADEAVAHIERHCSLSRVQQGLIVQMLTPHEVAYAEMTGALTRLRSLTQGTATQVNGAQVGYSQEDLRTAATLDSRYEGAASPDVLASELAQERLRLPTVHSGFADVQEPGAHLVAPRNPQAEFWAFNPAVDLLSPFAYLRQAAIWVFSHDPFELWTEWFAGDWDSYIKAGMAMEHAGSAAGAIADNLAAGAVALPAVWRGNAAEHFQEYELELAKAARSLRELGANFNTLYQQSAECVKNFYEVFSGFIVKMFDALLMVSIGLAGGSAMIATFAGAVVGFSVALTYAIYAAELYKKISDAYTHSENALKAIAGTAAAQRASADLTDLPAIQPYQHPGN</sequence>
<feature type="transmembrane region" description="Helical" evidence="1">
    <location>
        <begin position="281"/>
        <end position="314"/>
    </location>
</feature>
<gene>
    <name evidence="2" type="ORF">Aca07nite_78610</name>
</gene>
<keyword evidence="1" id="KW-0812">Transmembrane</keyword>
<dbReference type="RefSeq" id="WP_204300613.1">
    <property type="nucleotide sequence ID" value="NZ_BAAAGQ010000066.1"/>
</dbReference>
<keyword evidence="1" id="KW-1133">Transmembrane helix</keyword>
<organism evidence="2">
    <name type="scientific">Actinoplanes campanulatus</name>
    <dbReference type="NCBI Taxonomy" id="113559"/>
    <lineage>
        <taxon>Bacteria</taxon>
        <taxon>Bacillati</taxon>
        <taxon>Actinomycetota</taxon>
        <taxon>Actinomycetes</taxon>
        <taxon>Micromonosporales</taxon>
        <taxon>Micromonosporaceae</taxon>
        <taxon>Actinoplanes</taxon>
    </lineage>
</organism>
<accession>A0ABQ3WWA1</accession>
<reference evidence="2" key="1">
    <citation type="submission" date="2021-01" db="EMBL/GenBank/DDBJ databases">
        <title>Whole genome shotgun sequence of Actinoplanes capillaceus NBRC 16408.</title>
        <authorList>
            <person name="Komaki H."/>
            <person name="Tamura T."/>
        </authorList>
    </citation>
    <scope>NUCLEOTIDE SEQUENCE [LARGE SCALE GENOMIC DNA]</scope>
    <source>
        <strain evidence="2">NBRC 16408</strain>
    </source>
</reference>
<protein>
    <recommendedName>
        <fullName evidence="3">Excreted virulence factor EspC, type VII ESX diderm</fullName>
    </recommendedName>
</protein>
<proteinExistence type="predicted"/>
<evidence type="ECO:0000313" key="2">
    <source>
        <dbReference type="EMBL" id="GID50586.1"/>
    </source>
</evidence>
<comment type="caution">
    <text evidence="2">The sequence shown here is derived from an EMBL/GenBank/DDBJ whole genome shotgun (WGS) entry which is preliminary data.</text>
</comment>